<feature type="region of interest" description="Disordered" evidence="1">
    <location>
        <begin position="88"/>
        <end position="107"/>
    </location>
</feature>
<dbReference type="OrthoDB" id="4223033at2"/>
<accession>A0A9W6PN70</accession>
<evidence type="ECO:0000313" key="2">
    <source>
        <dbReference type="EMBL" id="GLW58116.1"/>
    </source>
</evidence>
<organism evidence="2 3">
    <name type="scientific">Kitasatospora phosalacinea</name>
    <dbReference type="NCBI Taxonomy" id="2065"/>
    <lineage>
        <taxon>Bacteria</taxon>
        <taxon>Bacillati</taxon>
        <taxon>Actinomycetota</taxon>
        <taxon>Actinomycetes</taxon>
        <taxon>Kitasatosporales</taxon>
        <taxon>Streptomycetaceae</taxon>
        <taxon>Kitasatospora</taxon>
    </lineage>
</organism>
<comment type="caution">
    <text evidence="2">The sequence shown here is derived from an EMBL/GenBank/DDBJ whole genome shotgun (WGS) entry which is preliminary data.</text>
</comment>
<dbReference type="AlphaFoldDB" id="A0A9W6PN70"/>
<evidence type="ECO:0000313" key="3">
    <source>
        <dbReference type="Proteomes" id="UP001165143"/>
    </source>
</evidence>
<dbReference type="EMBL" id="BSRX01000047">
    <property type="protein sequence ID" value="GLW58116.1"/>
    <property type="molecule type" value="Genomic_DNA"/>
</dbReference>
<reference evidence="2" key="1">
    <citation type="submission" date="2023-02" db="EMBL/GenBank/DDBJ databases">
        <title>Kitasatospora phosalacinea NBRC 14362.</title>
        <authorList>
            <person name="Ichikawa N."/>
            <person name="Sato H."/>
            <person name="Tonouchi N."/>
        </authorList>
    </citation>
    <scope>NUCLEOTIDE SEQUENCE</scope>
    <source>
        <strain evidence="2">NBRC 14362</strain>
    </source>
</reference>
<gene>
    <name evidence="2" type="ORF">Kpho01_61270</name>
</gene>
<protein>
    <submittedName>
        <fullName evidence="2">Uncharacterized protein</fullName>
    </submittedName>
</protein>
<feature type="compositionally biased region" description="Basic and acidic residues" evidence="1">
    <location>
        <begin position="88"/>
        <end position="98"/>
    </location>
</feature>
<evidence type="ECO:0000256" key="1">
    <source>
        <dbReference type="SAM" id="MobiDB-lite"/>
    </source>
</evidence>
<name>A0A9W6PN70_9ACTN</name>
<dbReference type="Proteomes" id="UP001165143">
    <property type="component" value="Unassembled WGS sequence"/>
</dbReference>
<dbReference type="RefSeq" id="WP_033252907.1">
    <property type="nucleotide sequence ID" value="NZ_BSRX01000047.1"/>
</dbReference>
<proteinExistence type="predicted"/>
<sequence length="142" mass="15919">MAFKEAAQAVFRVLAGDRDTHLDPYLELLRLGAEHEDIEAERLEVTLAVPGALITGTVISPEAWRKLFLKELDDYDLARAIRTAHGRIADDADDGKKRPPDRRHLHLRDVTVRDGRTVHTLPSWRGPLAAVSGWTLGRPNQD</sequence>